<dbReference type="PROSITE" id="PS50801">
    <property type="entry name" value="STAS"/>
    <property type="match status" value="1"/>
</dbReference>
<feature type="transmembrane region" description="Helical" evidence="5">
    <location>
        <begin position="272"/>
        <end position="294"/>
    </location>
</feature>
<evidence type="ECO:0000256" key="1">
    <source>
        <dbReference type="ARBA" id="ARBA00004141"/>
    </source>
</evidence>
<feature type="transmembrane region" description="Helical" evidence="5">
    <location>
        <begin position="168"/>
        <end position="193"/>
    </location>
</feature>
<dbReference type="InterPro" id="IPR036513">
    <property type="entry name" value="STAS_dom_sf"/>
</dbReference>
<evidence type="ECO:0000259" key="6">
    <source>
        <dbReference type="PROSITE" id="PS50801"/>
    </source>
</evidence>
<reference evidence="8" key="1">
    <citation type="submission" date="2018-06" db="EMBL/GenBank/DDBJ databases">
        <title>Complete genome of Pseudomonas insecticola strain QZS01.</title>
        <authorList>
            <person name="Wang J."/>
            <person name="Su Q."/>
        </authorList>
    </citation>
    <scope>NUCLEOTIDE SEQUENCE [LARGE SCALE GENOMIC DNA]</scope>
    <source>
        <strain evidence="8">QZS01</strain>
    </source>
</reference>
<feature type="transmembrane region" description="Helical" evidence="5">
    <location>
        <begin position="314"/>
        <end position="333"/>
    </location>
</feature>
<dbReference type="Pfam" id="PF00916">
    <property type="entry name" value="Sulfate_transp"/>
    <property type="match status" value="1"/>
</dbReference>
<comment type="subcellular location">
    <subcellularLocation>
        <location evidence="1">Membrane</location>
        <topology evidence="1">Multi-pass membrane protein</topology>
    </subcellularLocation>
</comment>
<feature type="transmembrane region" description="Helical" evidence="5">
    <location>
        <begin position="55"/>
        <end position="75"/>
    </location>
</feature>
<dbReference type="KEGG" id="emo:DM558_10865"/>
<dbReference type="PANTHER" id="PTHR11814">
    <property type="entry name" value="SULFATE TRANSPORTER"/>
    <property type="match status" value="1"/>
</dbReference>
<sequence>MSISRYIDSIPFIESMKGYRLGFFKKDLIAGLTIGLIAVPLSMALAINSGVAPQYGLYTAIVAGFFIAICGGSRFNISGPTAAFVIILQPITNQYGLVGLLTASFLAGIILLLMGLLRLGRMIFFVPQSVVTGFSMGIAVVIALTQLPDFFGAIPTVSGTDFISRLQGIAQVITQASWADVFLGCTTLAGMLIFPKILKGFPPHLFVLLLAVALGALLSYFGLEFRTIYSVFSYTLDGKEYVGIPAILPALSLPWTDVTGSSFLSLKMIQDLLPLSFTIALLGAIESLLCAVVADGMTDTHHKPNAELVGQGIGNIIAPFFGGFAATGALARTATSIRAGAKTPLAAIIHSLFVLMVLLLFTPFLNRLPMASLAALLLVVAWGMADFRYFKGIFPMMPRQDKLVLFTCLSLTIIFDMVIAVMIGMLLACALFMRRVAKLTTIDLLSDEETVGRQRVNIDKSFALEYRITGPFFFGVARKAIDSMARLSTIGGSTKVVIIYLQSVPFIDLSGLMAFKLMIEHIQSKGMVVILSGLNNDVKKTLGKAGLSPKKNAGIYWANTVDEAAEKAMECYVMFTMIK</sequence>
<feature type="transmembrane region" description="Helical" evidence="5">
    <location>
        <begin position="205"/>
        <end position="223"/>
    </location>
</feature>
<gene>
    <name evidence="7" type="primary">dauA</name>
    <name evidence="7" type="ORF">DM558_10865</name>
</gene>
<evidence type="ECO:0000256" key="2">
    <source>
        <dbReference type="ARBA" id="ARBA00022692"/>
    </source>
</evidence>
<feature type="transmembrane region" description="Helical" evidence="5">
    <location>
        <begin position="95"/>
        <end position="117"/>
    </location>
</feature>
<keyword evidence="3 5" id="KW-1133">Transmembrane helix</keyword>
<feature type="transmembrane region" description="Helical" evidence="5">
    <location>
        <begin position="403"/>
        <end position="433"/>
    </location>
</feature>
<dbReference type="Pfam" id="PF01740">
    <property type="entry name" value="STAS"/>
    <property type="match status" value="1"/>
</dbReference>
<evidence type="ECO:0000313" key="8">
    <source>
        <dbReference type="Proteomes" id="UP000273143"/>
    </source>
</evidence>
<keyword evidence="2 5" id="KW-0812">Transmembrane</keyword>
<dbReference type="AlphaFoldDB" id="A0A3Q9JJT3"/>
<dbReference type="InterPro" id="IPR002645">
    <property type="entry name" value="STAS_dom"/>
</dbReference>
<dbReference type="SUPFAM" id="SSF52091">
    <property type="entry name" value="SpoIIaa-like"/>
    <property type="match status" value="1"/>
</dbReference>
<feature type="transmembrane region" description="Helical" evidence="5">
    <location>
        <begin position="243"/>
        <end position="265"/>
    </location>
</feature>
<dbReference type="GO" id="GO:0055085">
    <property type="term" value="P:transmembrane transport"/>
    <property type="evidence" value="ECO:0007669"/>
    <property type="project" value="InterPro"/>
</dbReference>
<accession>A0A3Q9JJT3</accession>
<evidence type="ECO:0000313" key="7">
    <source>
        <dbReference type="EMBL" id="AZS51239.1"/>
    </source>
</evidence>
<dbReference type="InterPro" id="IPR011547">
    <property type="entry name" value="SLC26A/SulP_dom"/>
</dbReference>
<feature type="domain" description="STAS" evidence="6">
    <location>
        <begin position="466"/>
        <end position="568"/>
    </location>
</feature>
<dbReference type="NCBIfam" id="NF008660">
    <property type="entry name" value="PRK11660.1"/>
    <property type="match status" value="1"/>
</dbReference>
<feature type="transmembrane region" description="Helical" evidence="5">
    <location>
        <begin position="129"/>
        <end position="148"/>
    </location>
</feature>
<feature type="transmembrane region" description="Helical" evidence="5">
    <location>
        <begin position="371"/>
        <end position="391"/>
    </location>
</feature>
<feature type="transmembrane region" description="Helical" evidence="5">
    <location>
        <begin position="28"/>
        <end position="48"/>
    </location>
</feature>
<dbReference type="EMBL" id="CP029822">
    <property type="protein sequence ID" value="AZS51239.1"/>
    <property type="molecule type" value="Genomic_DNA"/>
</dbReference>
<dbReference type="CDD" id="cd07042">
    <property type="entry name" value="STAS_SulP_like_sulfate_transporter"/>
    <property type="match status" value="1"/>
</dbReference>
<evidence type="ECO:0000256" key="5">
    <source>
        <dbReference type="SAM" id="Phobius"/>
    </source>
</evidence>
<dbReference type="Gene3D" id="3.30.750.24">
    <property type="entry name" value="STAS domain"/>
    <property type="match status" value="1"/>
</dbReference>
<evidence type="ECO:0000256" key="3">
    <source>
        <dbReference type="ARBA" id="ARBA00022989"/>
    </source>
</evidence>
<dbReference type="InterPro" id="IPR001902">
    <property type="entry name" value="SLC26A/SulP_fam"/>
</dbReference>
<organism evidence="7 8">
    <name type="scientific">Entomomonas moraniae</name>
    <dbReference type="NCBI Taxonomy" id="2213226"/>
    <lineage>
        <taxon>Bacteria</taxon>
        <taxon>Pseudomonadati</taxon>
        <taxon>Pseudomonadota</taxon>
        <taxon>Gammaproteobacteria</taxon>
        <taxon>Pseudomonadales</taxon>
        <taxon>Pseudomonadaceae</taxon>
        <taxon>Entomomonas</taxon>
    </lineage>
</organism>
<keyword evidence="8" id="KW-1185">Reference proteome</keyword>
<proteinExistence type="predicted"/>
<dbReference type="RefSeq" id="WP_127164010.1">
    <property type="nucleotide sequence ID" value="NZ_CP029822.1"/>
</dbReference>
<name>A0A3Q9JJT3_9GAMM</name>
<evidence type="ECO:0000256" key="4">
    <source>
        <dbReference type="ARBA" id="ARBA00023136"/>
    </source>
</evidence>
<dbReference type="GO" id="GO:0016020">
    <property type="term" value="C:membrane"/>
    <property type="evidence" value="ECO:0007669"/>
    <property type="project" value="UniProtKB-SubCell"/>
</dbReference>
<protein>
    <submittedName>
        <fullName evidence="7">C4-dicarboxylic acid transporter DauA</fullName>
    </submittedName>
</protein>
<keyword evidence="4 5" id="KW-0472">Membrane</keyword>
<dbReference type="Proteomes" id="UP000273143">
    <property type="component" value="Chromosome"/>
</dbReference>
<feature type="transmembrane region" description="Helical" evidence="5">
    <location>
        <begin position="345"/>
        <end position="365"/>
    </location>
</feature>